<gene>
    <name evidence="1" type="ORF">NUW54_g2418</name>
</gene>
<accession>A0ACC1Q3V0</accession>
<sequence>MDEFFTITVNPADELASSFATSEATSHAPGSFSGLSSHDHSASLAGLASSVPVNGDRIDGYGGYCVIA</sequence>
<dbReference type="Proteomes" id="UP001144978">
    <property type="component" value="Unassembled WGS sequence"/>
</dbReference>
<comment type="caution">
    <text evidence="1">The sequence shown here is derived from an EMBL/GenBank/DDBJ whole genome shotgun (WGS) entry which is preliminary data.</text>
</comment>
<reference evidence="1" key="1">
    <citation type="submission" date="2022-08" db="EMBL/GenBank/DDBJ databases">
        <title>Genome Sequence of Pycnoporus sanguineus.</title>
        <authorList>
            <person name="Buettner E."/>
        </authorList>
    </citation>
    <scope>NUCLEOTIDE SEQUENCE</scope>
    <source>
        <strain evidence="1">CG-C14</strain>
    </source>
</reference>
<name>A0ACC1Q3V0_9APHY</name>
<proteinExistence type="predicted"/>
<keyword evidence="2" id="KW-1185">Reference proteome</keyword>
<organism evidence="1 2">
    <name type="scientific">Trametes sanguinea</name>
    <dbReference type="NCBI Taxonomy" id="158606"/>
    <lineage>
        <taxon>Eukaryota</taxon>
        <taxon>Fungi</taxon>
        <taxon>Dikarya</taxon>
        <taxon>Basidiomycota</taxon>
        <taxon>Agaricomycotina</taxon>
        <taxon>Agaricomycetes</taxon>
        <taxon>Polyporales</taxon>
        <taxon>Polyporaceae</taxon>
        <taxon>Trametes</taxon>
    </lineage>
</organism>
<protein>
    <submittedName>
        <fullName evidence="1">Uncharacterized protein</fullName>
    </submittedName>
</protein>
<evidence type="ECO:0000313" key="1">
    <source>
        <dbReference type="EMBL" id="KAJ3010641.1"/>
    </source>
</evidence>
<dbReference type="EMBL" id="JANSHE010000455">
    <property type="protein sequence ID" value="KAJ3010641.1"/>
    <property type="molecule type" value="Genomic_DNA"/>
</dbReference>
<evidence type="ECO:0000313" key="2">
    <source>
        <dbReference type="Proteomes" id="UP001144978"/>
    </source>
</evidence>